<reference evidence="1 2" key="1">
    <citation type="submission" date="2009-10" db="EMBL/GenBank/DDBJ databases">
        <authorList>
            <person name="Weinstock G."/>
            <person name="Sodergren E."/>
            <person name="Clifton S."/>
            <person name="Fulton L."/>
            <person name="Fulton B."/>
            <person name="Courtney L."/>
            <person name="Fronick C."/>
            <person name="Harrison M."/>
            <person name="Strong C."/>
            <person name="Farmer C."/>
            <person name="Delahaunty K."/>
            <person name="Markovic C."/>
            <person name="Hall O."/>
            <person name="Minx P."/>
            <person name="Tomlinson C."/>
            <person name="Mitreva M."/>
            <person name="Nelson J."/>
            <person name="Hou S."/>
            <person name="Wollam A."/>
            <person name="Pepin K.H."/>
            <person name="Johnson M."/>
            <person name="Bhonagiri V."/>
            <person name="Nash W.E."/>
            <person name="Warren W."/>
            <person name="Chinwalla A."/>
            <person name="Mardis E.R."/>
            <person name="Wilson R.K."/>
        </authorList>
    </citation>
    <scope>NUCLEOTIDE SEQUENCE [LARGE SCALE GENOMIC DNA]</scope>
    <source>
        <strain evidence="2">ATCC 25996 / DSM 4631 / NCTC 10774 / M26</strain>
    </source>
</reference>
<dbReference type="STRING" id="546266.NEIMUCOT_06236"/>
<accession>D3A002</accession>
<sequence length="46" mass="5379">MKISIPQPTRQGVRERVQVISSLARRLFHTSFQKFGNFFLVTDSVR</sequence>
<gene>
    <name evidence="1" type="ORF">NEIMUCOT_06236</name>
</gene>
<proteinExistence type="predicted"/>
<dbReference type="AlphaFoldDB" id="D3A002"/>
<dbReference type="EMBL" id="ACDX02000022">
    <property type="protein sequence ID" value="EFC87353.1"/>
    <property type="molecule type" value="Genomic_DNA"/>
</dbReference>
<comment type="caution">
    <text evidence="1">The sequence shown here is derived from an EMBL/GenBank/DDBJ whole genome shotgun (WGS) entry which is preliminary data.</text>
</comment>
<protein>
    <submittedName>
        <fullName evidence="1">Uncharacterized protein</fullName>
    </submittedName>
</protein>
<organism evidence="1 2">
    <name type="scientific">Neisseria mucosa (strain ATCC 25996 / DSM 4631 / NCTC 10774 / M26)</name>
    <dbReference type="NCBI Taxonomy" id="546266"/>
    <lineage>
        <taxon>Bacteria</taxon>
        <taxon>Pseudomonadati</taxon>
        <taxon>Pseudomonadota</taxon>
        <taxon>Betaproteobacteria</taxon>
        <taxon>Neisseriales</taxon>
        <taxon>Neisseriaceae</taxon>
        <taxon>Neisseria</taxon>
    </lineage>
</organism>
<dbReference type="Proteomes" id="UP000003344">
    <property type="component" value="Unassembled WGS sequence"/>
</dbReference>
<name>D3A002_NEIM2</name>
<evidence type="ECO:0000313" key="1">
    <source>
        <dbReference type="EMBL" id="EFC87353.1"/>
    </source>
</evidence>
<evidence type="ECO:0000313" key="2">
    <source>
        <dbReference type="Proteomes" id="UP000003344"/>
    </source>
</evidence>